<dbReference type="Proteomes" id="UP001283361">
    <property type="component" value="Unassembled WGS sequence"/>
</dbReference>
<keyword evidence="3" id="KW-1133">Transmembrane helix</keyword>
<name>A0AAE1E8I5_9GAST</name>
<feature type="compositionally biased region" description="Acidic residues" evidence="2">
    <location>
        <begin position="175"/>
        <end position="186"/>
    </location>
</feature>
<evidence type="ECO:0000256" key="2">
    <source>
        <dbReference type="SAM" id="MobiDB-lite"/>
    </source>
</evidence>
<accession>A0AAE1E8I5</accession>
<keyword evidence="3" id="KW-0812">Transmembrane</keyword>
<evidence type="ECO:0000256" key="3">
    <source>
        <dbReference type="SAM" id="Phobius"/>
    </source>
</evidence>
<evidence type="ECO:0000256" key="1">
    <source>
        <dbReference type="SAM" id="Coils"/>
    </source>
</evidence>
<feature type="coiled-coil region" evidence="1">
    <location>
        <begin position="138"/>
        <end position="165"/>
    </location>
</feature>
<organism evidence="4 5">
    <name type="scientific">Elysia crispata</name>
    <name type="common">lettuce slug</name>
    <dbReference type="NCBI Taxonomy" id="231223"/>
    <lineage>
        <taxon>Eukaryota</taxon>
        <taxon>Metazoa</taxon>
        <taxon>Spiralia</taxon>
        <taxon>Lophotrochozoa</taxon>
        <taxon>Mollusca</taxon>
        <taxon>Gastropoda</taxon>
        <taxon>Heterobranchia</taxon>
        <taxon>Euthyneura</taxon>
        <taxon>Panpulmonata</taxon>
        <taxon>Sacoglossa</taxon>
        <taxon>Placobranchoidea</taxon>
        <taxon>Plakobranchidae</taxon>
        <taxon>Elysia</taxon>
    </lineage>
</organism>
<sequence length="295" mass="33908">MDGMDRFYLDGPLCSAAMWSCMERTWTTRNACENKELSFLMASVKTLCDLSEFGLTDKRCYTRTLEALYATYVNTFPPIDKKPGKHDGNFCESYTAKMTKTYLCADDSCSYDQMIVLERFQPWVELVENATSVYTNCNMTELCQYEDEEDYLEELEEEIEDEYEDYSYDYYDSDYNEEDEEEEEQEEGRGDGETDEDSEDEGMGDFLQDDMDLSPTGSNSGEQFGDGLDKPNVDKIATEENIVLGLVVIIAMAGVVVLCLVVVIYNRFHSSQMGSHRGYSKLMEEEGRMMHNEYS</sequence>
<evidence type="ECO:0000313" key="4">
    <source>
        <dbReference type="EMBL" id="KAK3797897.1"/>
    </source>
</evidence>
<keyword evidence="5" id="KW-1185">Reference proteome</keyword>
<keyword evidence="3" id="KW-0472">Membrane</keyword>
<keyword evidence="1" id="KW-0175">Coiled coil</keyword>
<comment type="caution">
    <text evidence="4">The sequence shown here is derived from an EMBL/GenBank/DDBJ whole genome shotgun (WGS) entry which is preliminary data.</text>
</comment>
<evidence type="ECO:0000313" key="5">
    <source>
        <dbReference type="Proteomes" id="UP001283361"/>
    </source>
</evidence>
<feature type="transmembrane region" description="Helical" evidence="3">
    <location>
        <begin position="242"/>
        <end position="265"/>
    </location>
</feature>
<feature type="compositionally biased region" description="Acidic residues" evidence="2">
    <location>
        <begin position="193"/>
        <end position="212"/>
    </location>
</feature>
<protein>
    <submittedName>
        <fullName evidence="4">Uncharacterized protein</fullName>
    </submittedName>
</protein>
<dbReference type="EMBL" id="JAWDGP010000739">
    <property type="protein sequence ID" value="KAK3797897.1"/>
    <property type="molecule type" value="Genomic_DNA"/>
</dbReference>
<feature type="region of interest" description="Disordered" evidence="2">
    <location>
        <begin position="175"/>
        <end position="228"/>
    </location>
</feature>
<reference evidence="4" key="1">
    <citation type="journal article" date="2023" name="G3 (Bethesda)">
        <title>A reference genome for the long-term kleptoplast-retaining sea slug Elysia crispata morphotype clarki.</title>
        <authorList>
            <person name="Eastman K.E."/>
            <person name="Pendleton A.L."/>
            <person name="Shaikh M.A."/>
            <person name="Suttiyut T."/>
            <person name="Ogas R."/>
            <person name="Tomko P."/>
            <person name="Gavelis G."/>
            <person name="Widhalm J.R."/>
            <person name="Wisecaver J.H."/>
        </authorList>
    </citation>
    <scope>NUCLEOTIDE SEQUENCE</scope>
    <source>
        <strain evidence="4">ECLA1</strain>
    </source>
</reference>
<gene>
    <name evidence="4" type="ORF">RRG08_007995</name>
</gene>
<dbReference type="AlphaFoldDB" id="A0AAE1E8I5"/>
<proteinExistence type="predicted"/>